<evidence type="ECO:0000313" key="2">
    <source>
        <dbReference type="EMBL" id="JAI02875.1"/>
    </source>
</evidence>
<dbReference type="AlphaFoldDB" id="A0A0E9XJP7"/>
<feature type="signal peptide" evidence="1">
    <location>
        <begin position="1"/>
        <end position="25"/>
    </location>
</feature>
<protein>
    <submittedName>
        <fullName evidence="2">Uncharacterized protein</fullName>
    </submittedName>
</protein>
<sequence length="59" mass="6415">MQGAGFNASIGFVPVLLCFCMSHQGLQRCTHKLPSLCLPKDPFTHHLKIHGIDSLVGLV</sequence>
<dbReference type="EMBL" id="GBXM01005703">
    <property type="protein sequence ID" value="JAI02875.1"/>
    <property type="molecule type" value="Transcribed_RNA"/>
</dbReference>
<reference evidence="2" key="2">
    <citation type="journal article" date="2015" name="Fish Shellfish Immunol.">
        <title>Early steps in the European eel (Anguilla anguilla)-Vibrio vulnificus interaction in the gills: Role of the RtxA13 toxin.</title>
        <authorList>
            <person name="Callol A."/>
            <person name="Pajuelo D."/>
            <person name="Ebbesson L."/>
            <person name="Teles M."/>
            <person name="MacKenzie S."/>
            <person name="Amaro C."/>
        </authorList>
    </citation>
    <scope>NUCLEOTIDE SEQUENCE</scope>
</reference>
<keyword evidence="1" id="KW-0732">Signal</keyword>
<organism evidence="2">
    <name type="scientific">Anguilla anguilla</name>
    <name type="common">European freshwater eel</name>
    <name type="synonym">Muraena anguilla</name>
    <dbReference type="NCBI Taxonomy" id="7936"/>
    <lineage>
        <taxon>Eukaryota</taxon>
        <taxon>Metazoa</taxon>
        <taxon>Chordata</taxon>
        <taxon>Craniata</taxon>
        <taxon>Vertebrata</taxon>
        <taxon>Euteleostomi</taxon>
        <taxon>Actinopterygii</taxon>
        <taxon>Neopterygii</taxon>
        <taxon>Teleostei</taxon>
        <taxon>Anguilliformes</taxon>
        <taxon>Anguillidae</taxon>
        <taxon>Anguilla</taxon>
    </lineage>
</organism>
<evidence type="ECO:0000256" key="1">
    <source>
        <dbReference type="SAM" id="SignalP"/>
    </source>
</evidence>
<name>A0A0E9XJP7_ANGAN</name>
<proteinExistence type="predicted"/>
<accession>A0A0E9XJP7</accession>
<reference evidence="2" key="1">
    <citation type="submission" date="2014-11" db="EMBL/GenBank/DDBJ databases">
        <authorList>
            <person name="Amaro Gonzalez C."/>
        </authorList>
    </citation>
    <scope>NUCLEOTIDE SEQUENCE</scope>
</reference>
<feature type="chain" id="PRO_5002435050" evidence="1">
    <location>
        <begin position="26"/>
        <end position="59"/>
    </location>
</feature>